<dbReference type="EMBL" id="VCIA01000001">
    <property type="protein sequence ID" value="TMN22245.1"/>
    <property type="molecule type" value="Genomic_DNA"/>
</dbReference>
<feature type="transmembrane region" description="Helical" evidence="1">
    <location>
        <begin position="39"/>
        <end position="57"/>
    </location>
</feature>
<reference evidence="2 4" key="1">
    <citation type="submission" date="2019-05" db="EMBL/GenBank/DDBJ databases">
        <title>Genomic analysis of Lentibacillus sp. NKC220-2.</title>
        <authorList>
            <person name="Oh Y.J."/>
        </authorList>
    </citation>
    <scope>NUCLEOTIDE SEQUENCE [LARGE SCALE GENOMIC DNA]</scope>
    <source>
        <strain evidence="2 4">NKC220-2</strain>
    </source>
</reference>
<feature type="transmembrane region" description="Helical" evidence="1">
    <location>
        <begin position="69"/>
        <end position="94"/>
    </location>
</feature>
<accession>A0A5S3QK56</accession>
<keyword evidence="1" id="KW-0812">Transmembrane</keyword>
<reference evidence="3 5" key="2">
    <citation type="submission" date="2019-07" db="EMBL/GenBank/DDBJ databases">
        <title>Genomic analysis of Lentibacillus sp. NKC851-2.</title>
        <authorList>
            <person name="Oh Y.J."/>
        </authorList>
    </citation>
    <scope>NUCLEOTIDE SEQUENCE [LARGE SCALE GENOMIC DNA]</scope>
    <source>
        <strain evidence="3 5">NKC851-2</strain>
    </source>
</reference>
<dbReference type="Proteomes" id="UP000306980">
    <property type="component" value="Unassembled WGS sequence"/>
</dbReference>
<evidence type="ECO:0000313" key="3">
    <source>
        <dbReference type="EMBL" id="TRM11018.1"/>
    </source>
</evidence>
<organism evidence="3 5">
    <name type="scientific">Lentibacillus cibarius</name>
    <dbReference type="NCBI Taxonomy" id="2583219"/>
    <lineage>
        <taxon>Bacteria</taxon>
        <taxon>Bacillati</taxon>
        <taxon>Bacillota</taxon>
        <taxon>Bacilli</taxon>
        <taxon>Bacillales</taxon>
        <taxon>Bacillaceae</taxon>
        <taxon>Lentibacillus</taxon>
    </lineage>
</organism>
<keyword evidence="5" id="KW-1185">Reference proteome</keyword>
<feature type="transmembrane region" description="Helical" evidence="1">
    <location>
        <begin position="7"/>
        <end position="27"/>
    </location>
</feature>
<sequence>MTKKRKTFHLWVPLLLLGINIIFLVFIIEELIDASPPNYGGLGFLMPVIGLISFTYIRNYAKEKPVLLIWILQGLNWFFIFFPVVILIVFILAFI</sequence>
<evidence type="ECO:0000313" key="4">
    <source>
        <dbReference type="Proteomes" id="UP000306980"/>
    </source>
</evidence>
<evidence type="ECO:0000313" key="2">
    <source>
        <dbReference type="EMBL" id="TMN22245.1"/>
    </source>
</evidence>
<dbReference type="Proteomes" id="UP000319280">
    <property type="component" value="Unassembled WGS sequence"/>
</dbReference>
<evidence type="ECO:0000256" key="1">
    <source>
        <dbReference type="SAM" id="Phobius"/>
    </source>
</evidence>
<name>A0A549YGN4_9BACI</name>
<gene>
    <name evidence="2" type="ORF">FFL34_08955</name>
    <name evidence="3" type="ORF">FH966_04355</name>
</gene>
<keyword evidence="1" id="KW-0472">Membrane</keyword>
<dbReference type="EMBL" id="VJMZ01000001">
    <property type="protein sequence ID" value="TRM11018.1"/>
    <property type="molecule type" value="Genomic_DNA"/>
</dbReference>
<keyword evidence="1" id="KW-1133">Transmembrane helix</keyword>
<dbReference type="OrthoDB" id="2429059at2"/>
<dbReference type="RefSeq" id="WP_138603154.1">
    <property type="nucleotide sequence ID" value="NZ_VCIA01000001.1"/>
</dbReference>
<proteinExistence type="predicted"/>
<comment type="caution">
    <text evidence="3">The sequence shown here is derived from an EMBL/GenBank/DDBJ whole genome shotgun (WGS) entry which is preliminary data.</text>
</comment>
<evidence type="ECO:0000313" key="5">
    <source>
        <dbReference type="Proteomes" id="UP000319280"/>
    </source>
</evidence>
<accession>A0A549YGN4</accession>
<protein>
    <submittedName>
        <fullName evidence="3">Uncharacterized protein</fullName>
    </submittedName>
</protein>
<dbReference type="AlphaFoldDB" id="A0A549YGN4"/>